<accession>A0A543IPH4</accession>
<evidence type="ECO:0000313" key="4">
    <source>
        <dbReference type="Proteomes" id="UP000319213"/>
    </source>
</evidence>
<dbReference type="NCBIfam" id="TIGR03841">
    <property type="entry name" value="F420_Rv3093c"/>
    <property type="match status" value="1"/>
</dbReference>
<dbReference type="InterPro" id="IPR036661">
    <property type="entry name" value="Luciferase-like_sf"/>
</dbReference>
<dbReference type="OrthoDB" id="5729035at2"/>
<dbReference type="AlphaFoldDB" id="A0A543IPH4"/>
<proteinExistence type="predicted"/>
<name>A0A543IPH4_9ACTN</name>
<keyword evidence="1" id="KW-0560">Oxidoreductase</keyword>
<dbReference type="PANTHER" id="PTHR43244:SF1">
    <property type="entry name" value="5,10-METHYLENETETRAHYDROMETHANOPTERIN REDUCTASE"/>
    <property type="match status" value="1"/>
</dbReference>
<organism evidence="3 4">
    <name type="scientific">Thermopolyspora flexuosa</name>
    <dbReference type="NCBI Taxonomy" id="103836"/>
    <lineage>
        <taxon>Bacteria</taxon>
        <taxon>Bacillati</taxon>
        <taxon>Actinomycetota</taxon>
        <taxon>Actinomycetes</taxon>
        <taxon>Streptosporangiales</taxon>
        <taxon>Streptosporangiaceae</taxon>
        <taxon>Thermopolyspora</taxon>
    </lineage>
</organism>
<comment type="caution">
    <text evidence="3">The sequence shown here is derived from an EMBL/GenBank/DDBJ whole genome shotgun (WGS) entry which is preliminary data.</text>
</comment>
<dbReference type="Gene3D" id="3.20.20.30">
    <property type="entry name" value="Luciferase-like domain"/>
    <property type="match status" value="1"/>
</dbReference>
<evidence type="ECO:0000256" key="1">
    <source>
        <dbReference type="ARBA" id="ARBA00023002"/>
    </source>
</evidence>
<dbReference type="GO" id="GO:0016705">
    <property type="term" value="F:oxidoreductase activity, acting on paired donors, with incorporation or reduction of molecular oxygen"/>
    <property type="evidence" value="ECO:0007669"/>
    <property type="project" value="InterPro"/>
</dbReference>
<dbReference type="PANTHER" id="PTHR43244">
    <property type="match status" value="1"/>
</dbReference>
<feature type="domain" description="Luciferase-like" evidence="2">
    <location>
        <begin position="14"/>
        <end position="296"/>
    </location>
</feature>
<dbReference type="RefSeq" id="WP_142262018.1">
    <property type="nucleotide sequence ID" value="NZ_BMPV01000002.1"/>
</dbReference>
<dbReference type="EMBL" id="VFPQ01000002">
    <property type="protein sequence ID" value="TQM72459.1"/>
    <property type="molecule type" value="Genomic_DNA"/>
</dbReference>
<dbReference type="SUPFAM" id="SSF51679">
    <property type="entry name" value="Bacterial luciferase-like"/>
    <property type="match status" value="1"/>
</dbReference>
<protein>
    <submittedName>
        <fullName evidence="3">Putative F420-dependent oxidoreductase</fullName>
    </submittedName>
</protein>
<reference evidence="3 4" key="1">
    <citation type="submission" date="2019-06" db="EMBL/GenBank/DDBJ databases">
        <title>Sequencing the genomes of 1000 actinobacteria strains.</title>
        <authorList>
            <person name="Klenk H.-P."/>
        </authorList>
    </citation>
    <scope>NUCLEOTIDE SEQUENCE [LARGE SCALE GENOMIC DNA]</scope>
    <source>
        <strain evidence="3 4">DSM 43186</strain>
    </source>
</reference>
<gene>
    <name evidence="3" type="ORF">FHX40_4599</name>
</gene>
<dbReference type="InterPro" id="IPR011251">
    <property type="entry name" value="Luciferase-like_dom"/>
</dbReference>
<dbReference type="Pfam" id="PF00296">
    <property type="entry name" value="Bac_luciferase"/>
    <property type="match status" value="1"/>
</dbReference>
<dbReference type="Proteomes" id="UP000319213">
    <property type="component" value="Unassembled WGS sequence"/>
</dbReference>
<evidence type="ECO:0000259" key="2">
    <source>
        <dbReference type="Pfam" id="PF00296"/>
    </source>
</evidence>
<dbReference type="InterPro" id="IPR050564">
    <property type="entry name" value="F420-G6PD/mer"/>
</dbReference>
<evidence type="ECO:0000313" key="3">
    <source>
        <dbReference type="EMBL" id="TQM72459.1"/>
    </source>
</evidence>
<dbReference type="InterPro" id="IPR022526">
    <property type="entry name" value="F420_Rv3093c"/>
</dbReference>
<keyword evidence="4" id="KW-1185">Reference proteome</keyword>
<sequence>MHIEVSLGLWQDRPAEEALRTARAADEYGYPAVWVGEMATYDAFALATAAGLGMTRASLVLGPFAVSVRDPMMIAMGAASVAALTGRPVSVAIGTSSAVLVEEWHGRSRAGAATALAETAEALGPLLAGERSDFTGTHVRSRGYRLRLPAPGAELTVAAFGPSAVETAARFASRMVVNLVSPEAAGELAAAVREAADRLGRPAPRVAAWIPAAVDADRAAIDQARRGLVGYLAAPGYARMFEQAGFGDIVALARSRPHPRELLAAIPDEMVHTIGAFGTRDEVTARLAAYAKAGVDDLVIVPSSTERDPAGVGTLAALRP</sequence>